<evidence type="ECO:0000256" key="9">
    <source>
        <dbReference type="ARBA" id="ARBA00023049"/>
    </source>
</evidence>
<dbReference type="GO" id="GO:0046872">
    <property type="term" value="F:metal ion binding"/>
    <property type="evidence" value="ECO:0007669"/>
    <property type="project" value="UniProtKB-KW"/>
</dbReference>
<dbReference type="SUPFAM" id="SSF55486">
    <property type="entry name" value="Metalloproteases ('zincins'), catalytic domain"/>
    <property type="match status" value="1"/>
</dbReference>
<keyword evidence="10" id="KW-0865">Zymogen</keyword>
<protein>
    <recommendedName>
        <fullName evidence="15">Neutral protease 2</fullName>
        <ecNumber evidence="15">3.4.24.39</ecNumber>
    </recommendedName>
    <alternativeName>
        <fullName evidence="15">Deuterolysin</fullName>
    </alternativeName>
</protein>
<dbReference type="AlphaFoldDB" id="A0AAN5BS14"/>
<comment type="caution">
    <text evidence="16">The sequence shown here is derived from an EMBL/GenBank/DDBJ whole genome shotgun (WGS) entry which is preliminary data.</text>
</comment>
<dbReference type="Gene3D" id="3.40.390.10">
    <property type="entry name" value="Collagenase (Catalytic Domain)"/>
    <property type="match status" value="1"/>
</dbReference>
<comment type="function">
    <text evidence="15">Secreted metalloproteinase that allows assimilation of proteinaceous substrates. Shows high activities on basic nuclear substrates such as histone and protamine.</text>
</comment>
<organism evidence="16 17">
    <name type="scientific">Aspergillus oryzae</name>
    <name type="common">Yellow koji mold</name>
    <dbReference type="NCBI Taxonomy" id="5062"/>
    <lineage>
        <taxon>Eukaryota</taxon>
        <taxon>Fungi</taxon>
        <taxon>Dikarya</taxon>
        <taxon>Ascomycota</taxon>
        <taxon>Pezizomycotina</taxon>
        <taxon>Eurotiomycetes</taxon>
        <taxon>Eurotiomycetidae</taxon>
        <taxon>Eurotiales</taxon>
        <taxon>Aspergillaceae</taxon>
        <taxon>Aspergillus</taxon>
        <taxon>Aspergillus subgen. Circumdati</taxon>
    </lineage>
</organism>
<evidence type="ECO:0000256" key="5">
    <source>
        <dbReference type="ARBA" id="ARBA00022723"/>
    </source>
</evidence>
<reference evidence="16" key="1">
    <citation type="submission" date="2023-04" db="EMBL/GenBank/DDBJ databases">
        <title>Aspergillus oryzae NBRC 4228.</title>
        <authorList>
            <person name="Ichikawa N."/>
            <person name="Sato H."/>
            <person name="Tonouchi N."/>
        </authorList>
    </citation>
    <scope>NUCLEOTIDE SEQUENCE</scope>
    <source>
        <strain evidence="16">NBRC 4228</strain>
    </source>
</reference>
<evidence type="ECO:0000256" key="11">
    <source>
        <dbReference type="ARBA" id="ARBA00023157"/>
    </source>
</evidence>
<dbReference type="InterPro" id="IPR024079">
    <property type="entry name" value="MetalloPept_cat_dom_sf"/>
</dbReference>
<dbReference type="CDD" id="cd11008">
    <property type="entry name" value="M35_deuterolysin_like"/>
    <property type="match status" value="1"/>
</dbReference>
<evidence type="ECO:0000313" key="17">
    <source>
        <dbReference type="Proteomes" id="UP001165205"/>
    </source>
</evidence>
<evidence type="ECO:0000313" key="16">
    <source>
        <dbReference type="EMBL" id="GMG24058.1"/>
    </source>
</evidence>
<keyword evidence="7 15" id="KW-0378">Hydrolase</keyword>
<keyword evidence="3 15" id="KW-0645">Protease</keyword>
<sequence length="379" mass="40024">MRFISVSSLLLALAPALNAVPVEVAGSAQGLDVTLSQVGNTRIKAVVKNTGSEDVTFVHLNFFKDAAPVQKVSLFRNGLSDDALTTLAPGATIEDEFDIASTSDLSEGGTITINSNGLVPITTDNKVTGYIPFTSNELSIDVDAAEAASVTQAVKILERRTKVTSCSGSRLSALQTALRNTVSLARAAATAAQSGSSSRFQEYFKTTSSSTRSTVAARLNAVANEAASTSSGSTTYYCSDVYGYCSSNVLAYTLPSYNIIANCDLYYSYLPALTSTCHAQDQATTTLHEFTHAPGVYSPGTDDLGYGYSAATALSASQALLNADTYALFANGTYSSLLSFVNPLLTPDNSCQPQLLDARTCNRQFGRSTSCKVYWKAVE</sequence>
<feature type="active site" evidence="12">
    <location>
        <position position="289"/>
    </location>
</feature>
<evidence type="ECO:0000256" key="1">
    <source>
        <dbReference type="ARBA" id="ARBA00001187"/>
    </source>
</evidence>
<dbReference type="EC" id="3.4.24.39" evidence="15"/>
<dbReference type="InterPro" id="IPR001384">
    <property type="entry name" value="Peptidase_M35"/>
</dbReference>
<gene>
    <name evidence="16" type="ORF">Aory04_000137700</name>
</gene>
<keyword evidence="8 13" id="KW-0862">Zinc</keyword>
<dbReference type="PANTHER" id="PTHR37016:SF3">
    <property type="entry name" value="NEUTRAL PROTEASE 2-RELATED"/>
    <property type="match status" value="1"/>
</dbReference>
<proteinExistence type="inferred from homology"/>
<keyword evidence="9 15" id="KW-0482">Metalloprotease</keyword>
<dbReference type="GO" id="GO:0006508">
    <property type="term" value="P:proteolysis"/>
    <property type="evidence" value="ECO:0007669"/>
    <property type="project" value="UniProtKB-KW"/>
</dbReference>
<feature type="chain" id="PRO_5042669470" description="Neutral protease 2" evidence="15">
    <location>
        <begin position="20"/>
        <end position="379"/>
    </location>
</feature>
<evidence type="ECO:0000256" key="14">
    <source>
        <dbReference type="PIRSR" id="PIRSR601384-3"/>
    </source>
</evidence>
<dbReference type="GO" id="GO:0005576">
    <property type="term" value="C:extracellular region"/>
    <property type="evidence" value="ECO:0007669"/>
    <property type="project" value="UniProtKB-SubCell"/>
</dbReference>
<comment type="catalytic activity">
    <reaction evidence="1 15">
        <text>Preferential cleavage of bonds with hydrophobic residues in P1'. Also 3-Asn-|-Gln-4 and 8-Gly-|-Ser-9 bonds in insulin B chain.</text>
        <dbReference type="EC" id="3.4.24.39"/>
    </reaction>
</comment>
<evidence type="ECO:0000256" key="6">
    <source>
        <dbReference type="ARBA" id="ARBA00022729"/>
    </source>
</evidence>
<dbReference type="Proteomes" id="UP001165205">
    <property type="component" value="Unassembled WGS sequence"/>
</dbReference>
<evidence type="ECO:0000256" key="4">
    <source>
        <dbReference type="ARBA" id="ARBA00022685"/>
    </source>
</evidence>
<evidence type="ECO:0000256" key="7">
    <source>
        <dbReference type="ARBA" id="ARBA00022801"/>
    </source>
</evidence>
<feature type="binding site" evidence="13">
    <location>
        <position position="292"/>
    </location>
    <ligand>
        <name>Zn(2+)</name>
        <dbReference type="ChEBI" id="CHEBI:29105"/>
        <note>catalytic</note>
    </ligand>
</feature>
<feature type="disulfide bond" evidence="14">
    <location>
        <begin position="166"/>
        <end position="238"/>
    </location>
</feature>
<accession>A0AAN5BS14</accession>
<dbReference type="PRINTS" id="PR00768">
    <property type="entry name" value="DEUTEROLYSIN"/>
</dbReference>
<dbReference type="GO" id="GO:0004222">
    <property type="term" value="F:metalloendopeptidase activity"/>
    <property type="evidence" value="ECO:0007669"/>
    <property type="project" value="InterPro"/>
</dbReference>
<feature type="disulfide bond" evidence="14">
    <location>
        <begin position="245"/>
        <end position="263"/>
    </location>
</feature>
<keyword evidence="6 15" id="KW-0732">Signal</keyword>
<evidence type="ECO:0000256" key="15">
    <source>
        <dbReference type="RuleBase" id="RU361126"/>
    </source>
</evidence>
<dbReference type="EMBL" id="BSYA01000008">
    <property type="protein sequence ID" value="GMG24058.1"/>
    <property type="molecule type" value="Genomic_DNA"/>
</dbReference>
<keyword evidence="5 13" id="KW-0479">Metal-binding</keyword>
<evidence type="ECO:0000256" key="3">
    <source>
        <dbReference type="ARBA" id="ARBA00022670"/>
    </source>
</evidence>
<dbReference type="InterPro" id="IPR050414">
    <property type="entry name" value="Fungal_M35_metalloproteases"/>
</dbReference>
<evidence type="ECO:0000256" key="10">
    <source>
        <dbReference type="ARBA" id="ARBA00023145"/>
    </source>
</evidence>
<comment type="similarity">
    <text evidence="2 15">Belongs to the peptidase M35 family.</text>
</comment>
<evidence type="ECO:0000256" key="12">
    <source>
        <dbReference type="PIRSR" id="PIRSR601384-1"/>
    </source>
</evidence>
<feature type="signal peptide" evidence="15">
    <location>
        <begin position="1"/>
        <end position="19"/>
    </location>
</feature>
<dbReference type="Pfam" id="PF02102">
    <property type="entry name" value="Peptidase_M35"/>
    <property type="match status" value="1"/>
</dbReference>
<evidence type="ECO:0000256" key="2">
    <source>
        <dbReference type="ARBA" id="ARBA00010279"/>
    </source>
</evidence>
<keyword evidence="11" id="KW-1015">Disulfide bond</keyword>
<keyword evidence="15" id="KW-0964">Secreted</keyword>
<comment type="cofactor">
    <cofactor evidence="13 15">
        <name>Zn(2+)</name>
        <dbReference type="ChEBI" id="CHEBI:29105"/>
    </cofactor>
    <text evidence="13 15">Binds 1 zinc ion per subunit.</text>
</comment>
<dbReference type="Gene3D" id="2.60.40.2970">
    <property type="match status" value="1"/>
</dbReference>
<comment type="subcellular location">
    <subcellularLocation>
        <location evidence="15">Secreted</location>
    </subcellularLocation>
</comment>
<dbReference type="PANTHER" id="PTHR37016">
    <property type="match status" value="1"/>
</dbReference>
<feature type="binding site" evidence="13">
    <location>
        <position position="303"/>
    </location>
    <ligand>
        <name>Zn(2+)</name>
        <dbReference type="ChEBI" id="CHEBI:29105"/>
        <note>catalytic</note>
    </ligand>
</feature>
<name>A0AAN5BS14_ASPOZ</name>
<evidence type="ECO:0000256" key="13">
    <source>
        <dbReference type="PIRSR" id="PIRSR601384-2"/>
    </source>
</evidence>
<keyword evidence="4 15" id="KW-0165">Cleavage on pair of basic residues</keyword>
<evidence type="ECO:0000256" key="8">
    <source>
        <dbReference type="ARBA" id="ARBA00022833"/>
    </source>
</evidence>
<feature type="binding site" evidence="13">
    <location>
        <position position="288"/>
    </location>
    <ligand>
        <name>Zn(2+)</name>
        <dbReference type="ChEBI" id="CHEBI:29105"/>
        <note>catalytic</note>
    </ligand>
</feature>